<organism evidence="1 2">
    <name type="scientific">Ascaris lumbricoides</name>
    <name type="common">Giant roundworm</name>
    <dbReference type="NCBI Taxonomy" id="6252"/>
    <lineage>
        <taxon>Eukaryota</taxon>
        <taxon>Metazoa</taxon>
        <taxon>Ecdysozoa</taxon>
        <taxon>Nematoda</taxon>
        <taxon>Chromadorea</taxon>
        <taxon>Rhabditida</taxon>
        <taxon>Spirurina</taxon>
        <taxon>Ascaridomorpha</taxon>
        <taxon>Ascaridoidea</taxon>
        <taxon>Ascarididae</taxon>
        <taxon>Ascaris</taxon>
    </lineage>
</organism>
<accession>A0A0M3HXY5</accession>
<keyword evidence="1" id="KW-1185">Reference proteome</keyword>
<reference evidence="2" key="1">
    <citation type="submission" date="2017-02" db="UniProtKB">
        <authorList>
            <consortium name="WormBaseParasite"/>
        </authorList>
    </citation>
    <scope>IDENTIFICATION</scope>
</reference>
<evidence type="ECO:0000313" key="1">
    <source>
        <dbReference type="Proteomes" id="UP000036681"/>
    </source>
</evidence>
<dbReference type="WBParaSite" id="ALUE_0000828301-mRNA-1">
    <property type="protein sequence ID" value="ALUE_0000828301-mRNA-1"/>
    <property type="gene ID" value="ALUE_0000828301"/>
</dbReference>
<name>A0A0M3HXY5_ASCLU</name>
<proteinExistence type="predicted"/>
<sequence>MNFFSGKCVRRVVSAFPSGISIDGRVQLIIECKEVQDADHCNLHPCLLTALPSDRELKVSLFSFFVPEDIRAMNVANILNFNIDEAEWLYQCLYVTYFSRHVDLIPSQALAALHRLGTFTDVDFGDWQLSVGEVGTRWQGISFYCTLSHLDSLPSGCRIFTR</sequence>
<dbReference type="AlphaFoldDB" id="A0A0M3HXY5"/>
<evidence type="ECO:0000313" key="2">
    <source>
        <dbReference type="WBParaSite" id="ALUE_0000828301-mRNA-1"/>
    </source>
</evidence>
<protein>
    <submittedName>
        <fullName evidence="2">BTB domain-containing protein</fullName>
    </submittedName>
</protein>
<dbReference type="Proteomes" id="UP000036681">
    <property type="component" value="Unplaced"/>
</dbReference>